<accession>A0A2X2Y6S8</accession>
<organism evidence="2 3">
    <name type="scientific">Clostridium cochlearium</name>
    <dbReference type="NCBI Taxonomy" id="1494"/>
    <lineage>
        <taxon>Bacteria</taxon>
        <taxon>Bacillati</taxon>
        <taxon>Bacillota</taxon>
        <taxon>Clostridia</taxon>
        <taxon>Eubacteriales</taxon>
        <taxon>Clostridiaceae</taxon>
        <taxon>Clostridium</taxon>
    </lineage>
</organism>
<dbReference type="AlphaFoldDB" id="A0A2X2Y6S8"/>
<dbReference type="EMBL" id="UAWC01000001">
    <property type="protein sequence ID" value="SQB33629.1"/>
    <property type="molecule type" value="Genomic_DNA"/>
</dbReference>
<feature type="transmembrane region" description="Helical" evidence="1">
    <location>
        <begin position="53"/>
        <end position="71"/>
    </location>
</feature>
<evidence type="ECO:0000256" key="1">
    <source>
        <dbReference type="SAM" id="Phobius"/>
    </source>
</evidence>
<dbReference type="RefSeq" id="WP_111921215.1">
    <property type="nucleotide sequence ID" value="NZ_UAWC01000001.1"/>
</dbReference>
<gene>
    <name evidence="2" type="ORF">NCTC13028_00612</name>
</gene>
<evidence type="ECO:0000313" key="2">
    <source>
        <dbReference type="EMBL" id="SQB33629.1"/>
    </source>
</evidence>
<sequence length="74" mass="8565">MDVNIQQEILERIVRIETKIDGYNSTREKADIAYNKACQNEKDISEIKDNQKWLWRTIAGAIILGILGTLIKFN</sequence>
<dbReference type="Pfam" id="PF10779">
    <property type="entry name" value="XhlA"/>
    <property type="match status" value="1"/>
</dbReference>
<name>A0A2X2Y6S8_CLOCO</name>
<protein>
    <submittedName>
        <fullName evidence="2">Phage protein</fullName>
    </submittedName>
</protein>
<dbReference type="Proteomes" id="UP000250223">
    <property type="component" value="Unassembled WGS sequence"/>
</dbReference>
<dbReference type="InterPro" id="IPR019715">
    <property type="entry name" value="Haemolysin_XhlA"/>
</dbReference>
<reference evidence="2 3" key="1">
    <citation type="submission" date="2018-06" db="EMBL/GenBank/DDBJ databases">
        <authorList>
            <consortium name="Pathogen Informatics"/>
            <person name="Doyle S."/>
        </authorList>
    </citation>
    <scope>NUCLEOTIDE SEQUENCE [LARGE SCALE GENOMIC DNA]</scope>
    <source>
        <strain evidence="2 3">NCTC13028</strain>
    </source>
</reference>
<keyword evidence="1" id="KW-0812">Transmembrane</keyword>
<evidence type="ECO:0000313" key="3">
    <source>
        <dbReference type="Proteomes" id="UP000250223"/>
    </source>
</evidence>
<keyword evidence="1" id="KW-1133">Transmembrane helix</keyword>
<proteinExistence type="predicted"/>
<keyword evidence="1" id="KW-0472">Membrane</keyword>